<keyword evidence="1" id="KW-0548">Nucleotidyltransferase</keyword>
<evidence type="ECO:0000313" key="2">
    <source>
        <dbReference type="Proteomes" id="UP001151760"/>
    </source>
</evidence>
<keyword evidence="2" id="KW-1185">Reference proteome</keyword>
<proteinExistence type="predicted"/>
<protein>
    <submittedName>
        <fullName evidence="1">Reverse transcriptase domain-containing protein</fullName>
    </submittedName>
</protein>
<dbReference type="InterPro" id="IPR021109">
    <property type="entry name" value="Peptidase_aspartic_dom_sf"/>
</dbReference>
<accession>A0ABQ4ZKY6</accession>
<keyword evidence="1" id="KW-0808">Transferase</keyword>
<comment type="caution">
    <text evidence="1">The sequence shown here is derived from an EMBL/GenBank/DDBJ whole genome shotgun (WGS) entry which is preliminary data.</text>
</comment>
<dbReference type="GO" id="GO:0003964">
    <property type="term" value="F:RNA-directed DNA polymerase activity"/>
    <property type="evidence" value="ECO:0007669"/>
    <property type="project" value="UniProtKB-KW"/>
</dbReference>
<dbReference type="EMBL" id="BQNB010011458">
    <property type="protein sequence ID" value="GJS90825.1"/>
    <property type="molecule type" value="Genomic_DNA"/>
</dbReference>
<organism evidence="1 2">
    <name type="scientific">Tanacetum coccineum</name>
    <dbReference type="NCBI Taxonomy" id="301880"/>
    <lineage>
        <taxon>Eukaryota</taxon>
        <taxon>Viridiplantae</taxon>
        <taxon>Streptophyta</taxon>
        <taxon>Embryophyta</taxon>
        <taxon>Tracheophyta</taxon>
        <taxon>Spermatophyta</taxon>
        <taxon>Magnoliopsida</taxon>
        <taxon>eudicotyledons</taxon>
        <taxon>Gunneridae</taxon>
        <taxon>Pentapetalae</taxon>
        <taxon>asterids</taxon>
        <taxon>campanulids</taxon>
        <taxon>Asterales</taxon>
        <taxon>Asteraceae</taxon>
        <taxon>Asteroideae</taxon>
        <taxon>Anthemideae</taxon>
        <taxon>Anthemidinae</taxon>
        <taxon>Tanacetum</taxon>
    </lineage>
</organism>
<dbReference type="Proteomes" id="UP001151760">
    <property type="component" value="Unassembled WGS sequence"/>
</dbReference>
<evidence type="ECO:0000313" key="1">
    <source>
        <dbReference type="EMBL" id="GJS90825.1"/>
    </source>
</evidence>
<gene>
    <name evidence="1" type="ORF">Tco_0773461</name>
</gene>
<dbReference type="PANTHER" id="PTHR33067:SF35">
    <property type="entry name" value="ASPARTIC PEPTIDASE DDI1-TYPE DOMAIN-CONTAINING PROTEIN"/>
    <property type="match status" value="1"/>
</dbReference>
<keyword evidence="1" id="KW-0695">RNA-directed DNA polymerase</keyword>
<name>A0ABQ4ZKY6_9ASTR</name>
<reference evidence="1" key="2">
    <citation type="submission" date="2022-01" db="EMBL/GenBank/DDBJ databases">
        <authorList>
            <person name="Yamashiro T."/>
            <person name="Shiraishi A."/>
            <person name="Satake H."/>
            <person name="Nakayama K."/>
        </authorList>
    </citation>
    <scope>NUCLEOTIDE SEQUENCE</scope>
</reference>
<reference evidence="1" key="1">
    <citation type="journal article" date="2022" name="Int. J. Mol. Sci.">
        <title>Draft Genome of Tanacetum Coccineum: Genomic Comparison of Closely Related Tanacetum-Family Plants.</title>
        <authorList>
            <person name="Yamashiro T."/>
            <person name="Shiraishi A."/>
            <person name="Nakayama K."/>
            <person name="Satake H."/>
        </authorList>
    </citation>
    <scope>NUCLEOTIDE SEQUENCE</scope>
</reference>
<dbReference type="Gene3D" id="2.40.70.10">
    <property type="entry name" value="Acid Proteases"/>
    <property type="match status" value="1"/>
</dbReference>
<sequence length="306" mass="34521">MHRRASNFELVEPLAEPERTLNRRLCRLKRRVPFERLDKRPEHPRVVYVPILGITYFWHFINLSESHNPMANPDDEPMWAADRVVVLTPGSTIAIPKTANKFTIKGNHLTLVQEIWCLGSRNGGGSVAIHGDYTGGDMVVERWYKEAFGSLDPRALTPSSKVSNGMPNYGKFLKELVSNKHKLEQISSAFISNESSSMIQNKVPPKLGDPGTGNMLVEVGKFTFPMDFVILTIEKDSKVPLILGRPFLHIADAVIHMKQKQLNLRVGSKRMTFSIDSSIKHSYSNADTCFSIDEILEEDFDALLDE</sequence>
<dbReference type="PANTHER" id="PTHR33067">
    <property type="entry name" value="RNA-DIRECTED DNA POLYMERASE-RELATED"/>
    <property type="match status" value="1"/>
</dbReference>